<comment type="caution">
    <text evidence="8">The sequence shown here is derived from an EMBL/GenBank/DDBJ whole genome shotgun (WGS) entry which is preliminary data.</text>
</comment>
<dbReference type="OrthoDB" id="1938579at2759"/>
<evidence type="ECO:0000256" key="6">
    <source>
        <dbReference type="ARBA" id="ARBA00030030"/>
    </source>
</evidence>
<keyword evidence="1" id="KW-0540">Nuclease</keyword>
<dbReference type="GO" id="GO:0000175">
    <property type="term" value="F:3'-5'-RNA exonuclease activity"/>
    <property type="evidence" value="ECO:0007669"/>
    <property type="project" value="TreeGrafter"/>
</dbReference>
<evidence type="ECO:0000256" key="1">
    <source>
        <dbReference type="ARBA" id="ARBA00022722"/>
    </source>
</evidence>
<evidence type="ECO:0000256" key="3">
    <source>
        <dbReference type="ARBA" id="ARBA00023239"/>
    </source>
</evidence>
<dbReference type="GO" id="GO:0005634">
    <property type="term" value="C:nucleus"/>
    <property type="evidence" value="ECO:0007669"/>
    <property type="project" value="TreeGrafter"/>
</dbReference>
<keyword evidence="9" id="KW-1185">Reference proteome</keyword>
<dbReference type="GO" id="GO:0016829">
    <property type="term" value="F:lyase activity"/>
    <property type="evidence" value="ECO:0007669"/>
    <property type="project" value="UniProtKB-KW"/>
</dbReference>
<sequence length="130" mass="14312">MEALQCYASDSDSSESEVDIQESRKKAKLMEIFNGKVVDAVGFHTPHGIAHLESASADASSLPPPPPDLLTASNSSYMLQLTEANAGRIRSFPHVEGNYALHVYIPEIKGQQNFTTRFNCVGCFWNHKKS</sequence>
<keyword evidence="3" id="KW-0456">Lyase</keyword>
<proteinExistence type="predicted"/>
<dbReference type="Pfam" id="PF09749">
    <property type="entry name" value="HVSL"/>
    <property type="match status" value="1"/>
</dbReference>
<evidence type="ECO:0000313" key="8">
    <source>
        <dbReference type="EMBL" id="KAI5068900.1"/>
    </source>
</evidence>
<evidence type="ECO:0000256" key="7">
    <source>
        <dbReference type="SAM" id="MobiDB-lite"/>
    </source>
</evidence>
<reference evidence="8" key="1">
    <citation type="submission" date="2021-01" db="EMBL/GenBank/DDBJ databases">
        <title>Adiantum capillus-veneris genome.</title>
        <authorList>
            <person name="Fang Y."/>
            <person name="Liao Q."/>
        </authorList>
    </citation>
    <scope>NUCLEOTIDE SEQUENCE</scope>
    <source>
        <strain evidence="8">H3</strain>
        <tissue evidence="8">Leaf</tissue>
    </source>
</reference>
<dbReference type="PANTHER" id="PTHR13522">
    <property type="entry name" value="U6 SNRNA PHOSPHODIESTERASE 1"/>
    <property type="match status" value="1"/>
</dbReference>
<dbReference type="PANTHER" id="PTHR13522:SF3">
    <property type="entry name" value="U6 SNRNA PHOSPHODIESTERASE 1"/>
    <property type="match status" value="1"/>
</dbReference>
<gene>
    <name evidence="8" type="ORF">GOP47_0017245</name>
</gene>
<keyword evidence="2" id="KW-0378">Hydrolase</keyword>
<evidence type="ECO:0000256" key="2">
    <source>
        <dbReference type="ARBA" id="ARBA00022801"/>
    </source>
</evidence>
<dbReference type="EMBL" id="JABFUD020000016">
    <property type="protein sequence ID" value="KAI5068900.1"/>
    <property type="molecule type" value="Genomic_DNA"/>
</dbReference>
<name>A0A9D4UJA9_ADICA</name>
<accession>A0A9D4UJA9</accession>
<dbReference type="Proteomes" id="UP000886520">
    <property type="component" value="Chromosome 16"/>
</dbReference>
<organism evidence="8 9">
    <name type="scientific">Adiantum capillus-veneris</name>
    <name type="common">Maidenhair fern</name>
    <dbReference type="NCBI Taxonomy" id="13818"/>
    <lineage>
        <taxon>Eukaryota</taxon>
        <taxon>Viridiplantae</taxon>
        <taxon>Streptophyta</taxon>
        <taxon>Embryophyta</taxon>
        <taxon>Tracheophyta</taxon>
        <taxon>Polypodiopsida</taxon>
        <taxon>Polypodiidae</taxon>
        <taxon>Polypodiales</taxon>
        <taxon>Pteridineae</taxon>
        <taxon>Pteridaceae</taxon>
        <taxon>Vittarioideae</taxon>
        <taxon>Adiantum</taxon>
    </lineage>
</organism>
<evidence type="ECO:0000256" key="4">
    <source>
        <dbReference type="ARBA" id="ARBA00023242"/>
    </source>
</evidence>
<evidence type="ECO:0000313" key="9">
    <source>
        <dbReference type="Proteomes" id="UP000886520"/>
    </source>
</evidence>
<dbReference type="InterPro" id="IPR027521">
    <property type="entry name" value="Usb1"/>
</dbReference>
<evidence type="ECO:0000256" key="5">
    <source>
        <dbReference type="ARBA" id="ARBA00029543"/>
    </source>
</evidence>
<dbReference type="AlphaFoldDB" id="A0A9D4UJA9"/>
<dbReference type="GO" id="GO:0034477">
    <property type="term" value="P:U6 snRNA 3'-end processing"/>
    <property type="evidence" value="ECO:0007669"/>
    <property type="project" value="InterPro"/>
</dbReference>
<protein>
    <recommendedName>
        <fullName evidence="5">U6 snRNA phosphodiesterase 1</fullName>
    </recommendedName>
    <alternativeName>
        <fullName evidence="6">3'-5' RNA exonuclease USB1</fullName>
    </alternativeName>
</protein>
<feature type="region of interest" description="Disordered" evidence="7">
    <location>
        <begin position="1"/>
        <end position="20"/>
    </location>
</feature>
<keyword evidence="4" id="KW-0539">Nucleus</keyword>